<accession>A0A0B1TEY6</accession>
<keyword evidence="2 4" id="KW-0863">Zinc-finger</keyword>
<evidence type="ECO:0000313" key="7">
    <source>
        <dbReference type="Proteomes" id="UP000053660"/>
    </source>
</evidence>
<sequence>MSNGQPGGSGPQDFTVCPVCYEQFERPMQLSCGHSFCSKCIKKLRRDCPQSQFGRTSYKYEVRCPKCRRITKIPPEGLPLNYTLQGIFLLMRQQNVASCQK</sequence>
<dbReference type="SUPFAM" id="SSF57850">
    <property type="entry name" value="RING/U-box"/>
    <property type="match status" value="1"/>
</dbReference>
<dbReference type="InterPro" id="IPR017907">
    <property type="entry name" value="Znf_RING_CS"/>
</dbReference>
<dbReference type="Proteomes" id="UP000053660">
    <property type="component" value="Unassembled WGS sequence"/>
</dbReference>
<dbReference type="Pfam" id="PF13445">
    <property type="entry name" value="zf-RING_UBOX"/>
    <property type="match status" value="1"/>
</dbReference>
<dbReference type="InterPro" id="IPR013083">
    <property type="entry name" value="Znf_RING/FYVE/PHD"/>
</dbReference>
<evidence type="ECO:0000256" key="1">
    <source>
        <dbReference type="ARBA" id="ARBA00022723"/>
    </source>
</evidence>
<dbReference type="AlphaFoldDB" id="A0A0B1TEY6"/>
<evidence type="ECO:0000259" key="5">
    <source>
        <dbReference type="PROSITE" id="PS50089"/>
    </source>
</evidence>
<organism evidence="6 7">
    <name type="scientific">Oesophagostomum dentatum</name>
    <name type="common">Nodular worm</name>
    <dbReference type="NCBI Taxonomy" id="61180"/>
    <lineage>
        <taxon>Eukaryota</taxon>
        <taxon>Metazoa</taxon>
        <taxon>Ecdysozoa</taxon>
        <taxon>Nematoda</taxon>
        <taxon>Chromadorea</taxon>
        <taxon>Rhabditida</taxon>
        <taxon>Rhabditina</taxon>
        <taxon>Rhabditomorpha</taxon>
        <taxon>Strongyloidea</taxon>
        <taxon>Strongylidae</taxon>
        <taxon>Oesophagostomum</taxon>
    </lineage>
</organism>
<feature type="domain" description="RING-type" evidence="5">
    <location>
        <begin position="17"/>
        <end position="68"/>
    </location>
</feature>
<dbReference type="PROSITE" id="PS00518">
    <property type="entry name" value="ZF_RING_1"/>
    <property type="match status" value="1"/>
</dbReference>
<dbReference type="PANTHER" id="PTHR25464:SF2">
    <property type="entry name" value="RING-TYPE DOMAIN-CONTAINING PROTEIN"/>
    <property type="match status" value="1"/>
</dbReference>
<evidence type="ECO:0000256" key="4">
    <source>
        <dbReference type="PROSITE-ProRule" id="PRU00175"/>
    </source>
</evidence>
<dbReference type="InterPro" id="IPR027370">
    <property type="entry name" value="Znf-RING_euk"/>
</dbReference>
<keyword evidence="7" id="KW-1185">Reference proteome</keyword>
<dbReference type="OrthoDB" id="5875349at2759"/>
<evidence type="ECO:0000256" key="3">
    <source>
        <dbReference type="ARBA" id="ARBA00022833"/>
    </source>
</evidence>
<evidence type="ECO:0000256" key="2">
    <source>
        <dbReference type="ARBA" id="ARBA00022771"/>
    </source>
</evidence>
<dbReference type="SMART" id="SM00184">
    <property type="entry name" value="RING"/>
    <property type="match status" value="1"/>
</dbReference>
<keyword evidence="1" id="KW-0479">Metal-binding</keyword>
<dbReference type="PANTHER" id="PTHR25464">
    <property type="entry name" value="TRIPARTITE MOTIF-CONTAINING PROTEIN 2-LIKE PROTEIN"/>
    <property type="match status" value="1"/>
</dbReference>
<dbReference type="GO" id="GO:0008270">
    <property type="term" value="F:zinc ion binding"/>
    <property type="evidence" value="ECO:0007669"/>
    <property type="project" value="UniProtKB-KW"/>
</dbReference>
<dbReference type="EMBL" id="KN549833">
    <property type="protein sequence ID" value="KHJ95839.1"/>
    <property type="molecule type" value="Genomic_DNA"/>
</dbReference>
<gene>
    <name evidence="6" type="ORF">OESDEN_04210</name>
</gene>
<keyword evidence="3" id="KW-0862">Zinc</keyword>
<reference evidence="6 7" key="1">
    <citation type="submission" date="2014-03" db="EMBL/GenBank/DDBJ databases">
        <title>Draft genome of the hookworm Oesophagostomum dentatum.</title>
        <authorList>
            <person name="Mitreva M."/>
        </authorList>
    </citation>
    <scope>NUCLEOTIDE SEQUENCE [LARGE SCALE GENOMIC DNA]</scope>
    <source>
        <strain evidence="6 7">OD-Hann</strain>
    </source>
</reference>
<dbReference type="InterPro" id="IPR001841">
    <property type="entry name" value="Znf_RING"/>
</dbReference>
<dbReference type="Gene3D" id="3.30.40.10">
    <property type="entry name" value="Zinc/RING finger domain, C3HC4 (zinc finger)"/>
    <property type="match status" value="1"/>
</dbReference>
<proteinExistence type="predicted"/>
<evidence type="ECO:0000313" key="6">
    <source>
        <dbReference type="EMBL" id="KHJ95839.1"/>
    </source>
</evidence>
<name>A0A0B1TEY6_OESDE</name>
<dbReference type="PROSITE" id="PS50089">
    <property type="entry name" value="ZF_RING_2"/>
    <property type="match status" value="1"/>
</dbReference>
<protein>
    <submittedName>
        <fullName evidence="6">Zinc finger, C3HC4 type</fullName>
    </submittedName>
</protein>